<comment type="caution">
    <text evidence="1">The sequence shown here is derived from an EMBL/GenBank/DDBJ whole genome shotgun (WGS) entry which is preliminary data.</text>
</comment>
<dbReference type="EMBL" id="JADPUN010000422">
    <property type="protein sequence ID" value="MBF9135169.1"/>
    <property type="molecule type" value="Genomic_DNA"/>
</dbReference>
<evidence type="ECO:0000313" key="1">
    <source>
        <dbReference type="EMBL" id="MBF9135169.1"/>
    </source>
</evidence>
<reference evidence="1 2" key="1">
    <citation type="submission" date="2020-11" db="EMBL/GenBank/DDBJ databases">
        <title>A novel isolate from a Black sea contaminated sediment with potential to produce alkanes: Plantactinospora alkalitolerans sp. nov.</title>
        <authorList>
            <person name="Carro L."/>
            <person name="Veyisoglu A."/>
            <person name="Guven K."/>
            <person name="Schumann P."/>
            <person name="Klenk H.-P."/>
            <person name="Sahin N."/>
        </authorList>
    </citation>
    <scope>NUCLEOTIDE SEQUENCE [LARGE SCALE GENOMIC DNA]</scope>
    <source>
        <strain evidence="1 2">S1510</strain>
    </source>
</reference>
<dbReference type="Proteomes" id="UP000638560">
    <property type="component" value="Unassembled WGS sequence"/>
</dbReference>
<proteinExistence type="predicted"/>
<gene>
    <name evidence="1" type="ORF">I0C86_40535</name>
</gene>
<name>A0ABS0H9K7_9ACTN</name>
<dbReference type="RefSeq" id="WP_196206630.1">
    <property type="nucleotide sequence ID" value="NZ_JADPUN010000422.1"/>
</dbReference>
<sequence length="87" mass="9610">MNPADHLETASDEPTLADHLVDLAIQWEERATELDAKCDVDPVARPEDDDWDDGLDEFGIRDAGVEADVLRIAAKQLRDLLGAEAVR</sequence>
<accession>A0ABS0H9K7</accession>
<organism evidence="1 2">
    <name type="scientific">Plantactinospora alkalitolerans</name>
    <dbReference type="NCBI Taxonomy" id="2789879"/>
    <lineage>
        <taxon>Bacteria</taxon>
        <taxon>Bacillati</taxon>
        <taxon>Actinomycetota</taxon>
        <taxon>Actinomycetes</taxon>
        <taxon>Micromonosporales</taxon>
        <taxon>Micromonosporaceae</taxon>
        <taxon>Plantactinospora</taxon>
    </lineage>
</organism>
<keyword evidence="2" id="KW-1185">Reference proteome</keyword>
<protein>
    <submittedName>
        <fullName evidence="1">Uncharacterized protein</fullName>
    </submittedName>
</protein>
<evidence type="ECO:0000313" key="2">
    <source>
        <dbReference type="Proteomes" id="UP000638560"/>
    </source>
</evidence>